<comment type="caution">
    <text evidence="2">The sequence shown here is derived from an EMBL/GenBank/DDBJ whole genome shotgun (WGS) entry which is preliminary data.</text>
</comment>
<accession>A0ABR0AUT1</accession>
<name>A0ABR0AUT1_9CRUS</name>
<feature type="region of interest" description="Disordered" evidence="1">
    <location>
        <begin position="1"/>
        <end position="20"/>
    </location>
</feature>
<evidence type="ECO:0000256" key="1">
    <source>
        <dbReference type="SAM" id="MobiDB-lite"/>
    </source>
</evidence>
<dbReference type="Proteomes" id="UP001234178">
    <property type="component" value="Unassembled WGS sequence"/>
</dbReference>
<gene>
    <name evidence="2" type="ORF">OUZ56_021907</name>
</gene>
<proteinExistence type="predicted"/>
<protein>
    <submittedName>
        <fullName evidence="2">Uncharacterized protein</fullName>
    </submittedName>
</protein>
<organism evidence="2 3">
    <name type="scientific">Daphnia magna</name>
    <dbReference type="NCBI Taxonomy" id="35525"/>
    <lineage>
        <taxon>Eukaryota</taxon>
        <taxon>Metazoa</taxon>
        <taxon>Ecdysozoa</taxon>
        <taxon>Arthropoda</taxon>
        <taxon>Crustacea</taxon>
        <taxon>Branchiopoda</taxon>
        <taxon>Diplostraca</taxon>
        <taxon>Cladocera</taxon>
        <taxon>Anomopoda</taxon>
        <taxon>Daphniidae</taxon>
        <taxon>Daphnia</taxon>
    </lineage>
</organism>
<keyword evidence="3" id="KW-1185">Reference proteome</keyword>
<sequence>MARNSMAQGVHKSCESCDGHGQCVTQMSIRVGQGTAGKQYELFNSFATIDFINGIMPPLLFSEFALSSFFRSVRHNVRFGSTIIELTR</sequence>
<reference evidence="2 3" key="1">
    <citation type="journal article" date="2023" name="Nucleic Acids Res.">
        <title>The hologenome of Daphnia magna reveals possible DNA methylation and microbiome-mediated evolution of the host genome.</title>
        <authorList>
            <person name="Chaturvedi A."/>
            <person name="Li X."/>
            <person name="Dhandapani V."/>
            <person name="Marshall H."/>
            <person name="Kissane S."/>
            <person name="Cuenca-Cambronero M."/>
            <person name="Asole G."/>
            <person name="Calvet F."/>
            <person name="Ruiz-Romero M."/>
            <person name="Marangio P."/>
            <person name="Guigo R."/>
            <person name="Rago D."/>
            <person name="Mirbahai L."/>
            <person name="Eastwood N."/>
            <person name="Colbourne J.K."/>
            <person name="Zhou J."/>
            <person name="Mallon E."/>
            <person name="Orsini L."/>
        </authorList>
    </citation>
    <scope>NUCLEOTIDE SEQUENCE [LARGE SCALE GENOMIC DNA]</scope>
    <source>
        <strain evidence="2">LRV0_1</strain>
    </source>
</reference>
<evidence type="ECO:0000313" key="3">
    <source>
        <dbReference type="Proteomes" id="UP001234178"/>
    </source>
</evidence>
<dbReference type="EMBL" id="JAOYFB010000039">
    <property type="protein sequence ID" value="KAK4028888.1"/>
    <property type="molecule type" value="Genomic_DNA"/>
</dbReference>
<evidence type="ECO:0000313" key="2">
    <source>
        <dbReference type="EMBL" id="KAK4028888.1"/>
    </source>
</evidence>